<dbReference type="RefSeq" id="WP_061070764.1">
    <property type="nucleotide sequence ID" value="NZ_CP014060.2"/>
</dbReference>
<dbReference type="Proteomes" id="UP000060602">
    <property type="component" value="Chromosome"/>
</dbReference>
<dbReference type="NCBIfam" id="NF002550">
    <property type="entry name" value="PRK02106.1"/>
    <property type="match status" value="1"/>
</dbReference>
<dbReference type="PANTHER" id="PTHR11552">
    <property type="entry name" value="GLUCOSE-METHANOL-CHOLINE GMC OXIDOREDUCTASE"/>
    <property type="match status" value="1"/>
</dbReference>
<evidence type="ECO:0000259" key="7">
    <source>
        <dbReference type="PROSITE" id="PS00623"/>
    </source>
</evidence>
<dbReference type="PANTHER" id="PTHR11552:SF147">
    <property type="entry name" value="CHOLINE DEHYDROGENASE, MITOCHONDRIAL"/>
    <property type="match status" value="1"/>
</dbReference>
<dbReference type="GO" id="GO:0050660">
    <property type="term" value="F:flavin adenine dinucleotide binding"/>
    <property type="evidence" value="ECO:0007669"/>
    <property type="project" value="InterPro"/>
</dbReference>
<comment type="similarity">
    <text evidence="2 6">Belongs to the GMC oxidoreductase family.</text>
</comment>
<feature type="domain" description="Glucose-methanol-choline oxidoreductase N-terminal" evidence="7">
    <location>
        <begin position="83"/>
        <end position="106"/>
    </location>
</feature>
<dbReference type="Pfam" id="PF05199">
    <property type="entry name" value="GMC_oxred_C"/>
    <property type="match status" value="1"/>
</dbReference>
<dbReference type="PIRSF" id="PIRSF000137">
    <property type="entry name" value="Alcohol_oxidase"/>
    <property type="match status" value="1"/>
</dbReference>
<dbReference type="PROSITE" id="PS00624">
    <property type="entry name" value="GMC_OXRED_2"/>
    <property type="match status" value="1"/>
</dbReference>
<reference evidence="10" key="1">
    <citation type="submission" date="2015-12" db="EMBL/GenBank/DDBJ databases">
        <title>FDA dAtabase for Regulatory Grade micrObial Sequences (FDA-ARGOS): Supporting development and validation of Infectious Disease Dx tests.</title>
        <authorList>
            <person name="Case J."/>
            <person name="Tallon L."/>
            <person name="Sadzewicz L."/>
            <person name="Sengamalay N."/>
            <person name="Ott S."/>
            <person name="Godinez A."/>
            <person name="Nagaraj S."/>
            <person name="Nadendla S."/>
            <person name="Sichtig H."/>
        </authorList>
    </citation>
    <scope>NUCLEOTIDE SEQUENCE [LARGE SCALE GENOMIC DNA]</scope>
    <source>
        <strain evidence="10">FDAARGOS_147</strain>
    </source>
</reference>
<organism evidence="9 10">
    <name type="scientific">Alcaligenes xylosoxydans xylosoxydans</name>
    <name type="common">Achromobacter xylosoxidans</name>
    <dbReference type="NCBI Taxonomy" id="85698"/>
    <lineage>
        <taxon>Bacteria</taxon>
        <taxon>Pseudomonadati</taxon>
        <taxon>Pseudomonadota</taxon>
        <taxon>Betaproteobacteria</taxon>
        <taxon>Burkholderiales</taxon>
        <taxon>Alcaligenaceae</taxon>
        <taxon>Achromobacter</taxon>
    </lineage>
</organism>
<dbReference type="InterPro" id="IPR007867">
    <property type="entry name" value="GMC_OxRtase_C"/>
</dbReference>
<keyword evidence="3 6" id="KW-0285">Flavoprotein</keyword>
<feature type="domain" description="Glucose-methanol-choline oxidoreductase N-terminal" evidence="8">
    <location>
        <begin position="255"/>
        <end position="269"/>
    </location>
</feature>
<dbReference type="EMBL" id="CP014060">
    <property type="protein sequence ID" value="AMG34653.1"/>
    <property type="molecule type" value="Genomic_DNA"/>
</dbReference>
<dbReference type="InterPro" id="IPR012132">
    <property type="entry name" value="GMC_OxRdtase"/>
</dbReference>
<evidence type="ECO:0000256" key="2">
    <source>
        <dbReference type="ARBA" id="ARBA00010790"/>
    </source>
</evidence>
<dbReference type="Pfam" id="PF00732">
    <property type="entry name" value="GMC_oxred_N"/>
    <property type="match status" value="1"/>
</dbReference>
<dbReference type="InterPro" id="IPR000172">
    <property type="entry name" value="GMC_OxRdtase_N"/>
</dbReference>
<evidence type="ECO:0000313" key="9">
    <source>
        <dbReference type="EMBL" id="AMG34653.1"/>
    </source>
</evidence>
<accession>A0A109XUX9</accession>
<dbReference type="GO" id="GO:0016614">
    <property type="term" value="F:oxidoreductase activity, acting on CH-OH group of donors"/>
    <property type="evidence" value="ECO:0007669"/>
    <property type="project" value="InterPro"/>
</dbReference>
<dbReference type="Gene3D" id="3.30.560.10">
    <property type="entry name" value="Glucose Oxidase, domain 3"/>
    <property type="match status" value="1"/>
</dbReference>
<keyword evidence="4 5" id="KW-0274">FAD</keyword>
<evidence type="ECO:0000259" key="8">
    <source>
        <dbReference type="PROSITE" id="PS00624"/>
    </source>
</evidence>
<dbReference type="PROSITE" id="PS00623">
    <property type="entry name" value="GMC_OXRED_1"/>
    <property type="match status" value="1"/>
</dbReference>
<evidence type="ECO:0000256" key="4">
    <source>
        <dbReference type="ARBA" id="ARBA00022827"/>
    </source>
</evidence>
<proteinExistence type="inferred from homology"/>
<dbReference type="InterPro" id="IPR036188">
    <property type="entry name" value="FAD/NAD-bd_sf"/>
</dbReference>
<name>A0A109XUX9_ALCXX</name>
<feature type="binding site" evidence="5">
    <location>
        <begin position="93"/>
        <end position="96"/>
    </location>
    <ligand>
        <name>FAD</name>
        <dbReference type="ChEBI" id="CHEBI:57692"/>
    </ligand>
</feature>
<dbReference type="Gene3D" id="3.50.50.60">
    <property type="entry name" value="FAD/NAD(P)-binding domain"/>
    <property type="match status" value="1"/>
</dbReference>
<evidence type="ECO:0000256" key="1">
    <source>
        <dbReference type="ARBA" id="ARBA00001974"/>
    </source>
</evidence>
<evidence type="ECO:0000313" key="10">
    <source>
        <dbReference type="Proteomes" id="UP000060602"/>
    </source>
</evidence>
<evidence type="ECO:0000256" key="3">
    <source>
        <dbReference type="ARBA" id="ARBA00022630"/>
    </source>
</evidence>
<evidence type="ECO:0000256" key="6">
    <source>
        <dbReference type="RuleBase" id="RU003968"/>
    </source>
</evidence>
<dbReference type="PROSITE" id="PS51257">
    <property type="entry name" value="PROKAR_LIPOPROTEIN"/>
    <property type="match status" value="1"/>
</dbReference>
<dbReference type="AlphaFoldDB" id="A0A109XUX9"/>
<comment type="cofactor">
    <cofactor evidence="1 5">
        <name>FAD</name>
        <dbReference type="ChEBI" id="CHEBI:57692"/>
    </cofactor>
</comment>
<gene>
    <name evidence="9" type="ORF">AL504_00370</name>
</gene>
<dbReference type="SUPFAM" id="SSF54373">
    <property type="entry name" value="FAD-linked reductases, C-terminal domain"/>
    <property type="match status" value="1"/>
</dbReference>
<dbReference type="SUPFAM" id="SSF51905">
    <property type="entry name" value="FAD/NAD(P)-binding domain"/>
    <property type="match status" value="1"/>
</dbReference>
<protein>
    <submittedName>
        <fullName evidence="9">Choline dehydrogenase</fullName>
    </submittedName>
</protein>
<evidence type="ECO:0000256" key="5">
    <source>
        <dbReference type="PIRSR" id="PIRSR000137-2"/>
    </source>
</evidence>
<sequence length="536" mass="58855">METREFDYIVVGAGSAGCAVAARLAQDRKTTVLLLEAGPRDRNMWIHIPIGYGKTMFNPQLNWQFESEPEPHLDNRRIYIPRGRTLGGSSSINGLVYIRGQKEDFERWRAQGNVGWGWDDVLPYFKRSEANERGADACHGGDGPLAVSDIRGRHPLIEAIIGGANELGVPRTDDFNGPRQEGAGYFQLTTRNGLRCSAAKAYLRSGIAGANLCVQSDAHATGLILDGRRAAGVSYLRAGQACQARARREVVLSAGAIQSPQLLMLSGIGDADALRALGIAPVHHLPEVGRNLQDHLQSRLMYRCTRPITTNDALRTWWGTARIGLQWILRRAGPVAAGIQLGGMFARTNDAEQTPNVQFHFGTISADMTAGRPHDFSGFTLSVCQLRPTSRGRLDLASSDPLAAPRARFNYLDTEFDRRTMVEGVRMARQLVRTRALSPYVADEYRPGFNVESDDEILRFLRGYATTIFHPVGTCRMGADADSVVDTRLRVRGVDRLRVVDASIMPLLLSGNTNAGSIVIGEKGADMIMQDREKIS</sequence>